<protein>
    <submittedName>
        <fullName evidence="2">MBL fold metallo-hydrolase</fullName>
    </submittedName>
</protein>
<name>A0A932M0P5_UNCTE</name>
<feature type="chain" id="PRO_5037150773" evidence="1">
    <location>
        <begin position="27"/>
        <end position="264"/>
    </location>
</feature>
<evidence type="ECO:0000256" key="1">
    <source>
        <dbReference type="SAM" id="SignalP"/>
    </source>
</evidence>
<organism evidence="2 3">
    <name type="scientific">Tectimicrobiota bacterium</name>
    <dbReference type="NCBI Taxonomy" id="2528274"/>
    <lineage>
        <taxon>Bacteria</taxon>
        <taxon>Pseudomonadati</taxon>
        <taxon>Nitrospinota/Tectimicrobiota group</taxon>
        <taxon>Candidatus Tectimicrobiota</taxon>
    </lineage>
</organism>
<sequence>MFGRRFFLANLLAGFGALLFPGRSRASCQLNVVQGPGQRERVRPVSFHATGKTTLEWIAHACFAITTGQGTRIVADPAFRLEGPPLPAADVVTAGCLHPFHNALGAVPGNPRAFVGISPDGQNWNRISATVKEVKITSVPTLHLDGQQKGSAFLFQFGGLCLVHLGDLGQPLTPELRSLLGRPDVLLLPIGGGSYSIGPERARAVLQDLQPRLAIPMHTGEPEEEVISRFVAGFPRVQRLEQTTLSLTRLSLPVQTTIAVLKHL</sequence>
<dbReference type="InterPro" id="IPR036866">
    <property type="entry name" value="RibonucZ/Hydroxyglut_hydro"/>
</dbReference>
<evidence type="ECO:0000313" key="2">
    <source>
        <dbReference type="EMBL" id="MBI3015067.1"/>
    </source>
</evidence>
<feature type="signal peptide" evidence="1">
    <location>
        <begin position="1"/>
        <end position="26"/>
    </location>
</feature>
<keyword evidence="1" id="KW-0732">Signal</keyword>
<dbReference type="PANTHER" id="PTHR39189:SF1">
    <property type="entry name" value="UPF0173 METAL-DEPENDENT HYDROLASE YTKL"/>
    <property type="match status" value="1"/>
</dbReference>
<dbReference type="EMBL" id="JACPSX010000161">
    <property type="protein sequence ID" value="MBI3015067.1"/>
    <property type="molecule type" value="Genomic_DNA"/>
</dbReference>
<reference evidence="2" key="1">
    <citation type="submission" date="2020-07" db="EMBL/GenBank/DDBJ databases">
        <title>Huge and variable diversity of episymbiotic CPR bacteria and DPANN archaea in groundwater ecosystems.</title>
        <authorList>
            <person name="He C.Y."/>
            <person name="Keren R."/>
            <person name="Whittaker M."/>
            <person name="Farag I.F."/>
            <person name="Doudna J."/>
            <person name="Cate J.H.D."/>
            <person name="Banfield J.F."/>
        </authorList>
    </citation>
    <scope>NUCLEOTIDE SEQUENCE</scope>
    <source>
        <strain evidence="2">NC_groundwater_717_Ag_S-0.2um_59_8</strain>
    </source>
</reference>
<accession>A0A932M0P5</accession>
<evidence type="ECO:0000313" key="3">
    <source>
        <dbReference type="Proteomes" id="UP000741360"/>
    </source>
</evidence>
<dbReference type="SUPFAM" id="SSF56281">
    <property type="entry name" value="Metallo-hydrolase/oxidoreductase"/>
    <property type="match status" value="1"/>
</dbReference>
<dbReference type="AlphaFoldDB" id="A0A932M0P5"/>
<dbReference type="Pfam" id="PF13483">
    <property type="entry name" value="Lactamase_B_3"/>
    <property type="match status" value="1"/>
</dbReference>
<dbReference type="PANTHER" id="PTHR39189">
    <property type="entry name" value="UPF0173 METAL-DEPENDENT HYDROLASE YTKL"/>
    <property type="match status" value="1"/>
</dbReference>
<proteinExistence type="predicted"/>
<comment type="caution">
    <text evidence="2">The sequence shown here is derived from an EMBL/GenBank/DDBJ whole genome shotgun (WGS) entry which is preliminary data.</text>
</comment>
<gene>
    <name evidence="2" type="ORF">HYY65_08435</name>
</gene>
<dbReference type="Gene3D" id="3.60.15.10">
    <property type="entry name" value="Ribonuclease Z/Hydroxyacylglutathione hydrolase-like"/>
    <property type="match status" value="1"/>
</dbReference>
<dbReference type="Proteomes" id="UP000741360">
    <property type="component" value="Unassembled WGS sequence"/>
</dbReference>